<evidence type="ECO:0000313" key="2">
    <source>
        <dbReference type="Proteomes" id="UP001234989"/>
    </source>
</evidence>
<organism evidence="1 2">
    <name type="scientific">Solanum verrucosum</name>
    <dbReference type="NCBI Taxonomy" id="315347"/>
    <lineage>
        <taxon>Eukaryota</taxon>
        <taxon>Viridiplantae</taxon>
        <taxon>Streptophyta</taxon>
        <taxon>Embryophyta</taxon>
        <taxon>Tracheophyta</taxon>
        <taxon>Spermatophyta</taxon>
        <taxon>Magnoliopsida</taxon>
        <taxon>eudicotyledons</taxon>
        <taxon>Gunneridae</taxon>
        <taxon>Pentapetalae</taxon>
        <taxon>asterids</taxon>
        <taxon>lamiids</taxon>
        <taxon>Solanales</taxon>
        <taxon>Solanaceae</taxon>
        <taxon>Solanoideae</taxon>
        <taxon>Solaneae</taxon>
        <taxon>Solanum</taxon>
    </lineage>
</organism>
<name>A0AAF0Q191_SOLVR</name>
<gene>
    <name evidence="1" type="ORF">MTR67_007010</name>
</gene>
<evidence type="ECO:0000313" key="1">
    <source>
        <dbReference type="EMBL" id="WMV13625.1"/>
    </source>
</evidence>
<dbReference type="AlphaFoldDB" id="A0AAF0Q191"/>
<sequence length="106" mass="12151">MAIISPKVLVCQALKEKIKSTRERSSRCVAEWFHDAVIGSPKVIELEYAEGQIKKAMELTKGRIAELIGDPELLRRMDFRSIFLATINTFSNIMFSIKFYSEHSLE</sequence>
<dbReference type="EMBL" id="CP133613">
    <property type="protein sequence ID" value="WMV13625.1"/>
    <property type="molecule type" value="Genomic_DNA"/>
</dbReference>
<proteinExistence type="predicted"/>
<keyword evidence="2" id="KW-1185">Reference proteome</keyword>
<protein>
    <submittedName>
        <fullName evidence="1">Uncharacterized protein</fullName>
    </submittedName>
</protein>
<reference evidence="1" key="1">
    <citation type="submission" date="2023-08" db="EMBL/GenBank/DDBJ databases">
        <title>A de novo genome assembly of Solanum verrucosum Schlechtendal, a Mexican diploid species geographically isolated from the other diploid A-genome species in potato relatives.</title>
        <authorList>
            <person name="Hosaka K."/>
        </authorList>
    </citation>
    <scope>NUCLEOTIDE SEQUENCE</scope>
    <source>
        <tissue evidence="1">Young leaves</tissue>
    </source>
</reference>
<dbReference type="Proteomes" id="UP001234989">
    <property type="component" value="Chromosome 2"/>
</dbReference>
<accession>A0AAF0Q191</accession>